<dbReference type="Gene3D" id="3.50.50.60">
    <property type="entry name" value="FAD/NAD(P)-binding domain"/>
    <property type="match status" value="1"/>
</dbReference>
<evidence type="ECO:0000313" key="5">
    <source>
        <dbReference type="Proteomes" id="UP001320766"/>
    </source>
</evidence>
<dbReference type="PANTHER" id="PTHR13789">
    <property type="entry name" value="MONOOXYGENASE"/>
    <property type="match status" value="1"/>
</dbReference>
<sequence>MRVLIIGGGVAGTVAALAARKAGFEPRLFEAYDESAGLNHGVYLTVAVNGVDALRAVDAHRVVLEAGFRCGRIQFRSGSGKHLGSVPLGPTLEDGAATHTIRRADLYRGLYRLAADRGIPIQHGKRLTGAESLPGGGVRAHFADGTSAEGDVLIGADGVHSATRTAIDPANPGPRYTGLGNTGGFTRTANVDAEPGDYVMIWGRDCFFGYTVAPDGELWWFANPPAGREPSRADLRRLTTADLKARLVELLAVDDSPAAQIVRDTAGDFGLTNQYDLPTVPTWHNGSMVVIGDAAHAVSPSSGQGASLAAEDAVVLARCLRDLPTVPAALARYESLRRERVERIVKWGAGMNNTKKQGLVGRALRDLALPLILRKADDPREMEKMSWMFRHHIDWSHTVRP</sequence>
<dbReference type="EMBL" id="JAMZEC010000001">
    <property type="protein sequence ID" value="MCP2351540.1"/>
    <property type="molecule type" value="Genomic_DNA"/>
</dbReference>
<dbReference type="PRINTS" id="PR00420">
    <property type="entry name" value="RNGMNOXGNASE"/>
</dbReference>
<feature type="domain" description="FAD-binding" evidence="3">
    <location>
        <begin position="2"/>
        <end position="347"/>
    </location>
</feature>
<evidence type="ECO:0000313" key="4">
    <source>
        <dbReference type="EMBL" id="MCP2351540.1"/>
    </source>
</evidence>
<proteinExistence type="predicted"/>
<dbReference type="SUPFAM" id="SSF51905">
    <property type="entry name" value="FAD/NAD(P)-binding domain"/>
    <property type="match status" value="1"/>
</dbReference>
<dbReference type="PANTHER" id="PTHR13789:SF309">
    <property type="entry name" value="PUTATIVE (AFU_ORTHOLOGUE AFUA_6G14510)-RELATED"/>
    <property type="match status" value="1"/>
</dbReference>
<dbReference type="InterPro" id="IPR050493">
    <property type="entry name" value="FAD-dep_Monooxygenase_BioMet"/>
</dbReference>
<dbReference type="Proteomes" id="UP001320766">
    <property type="component" value="Unassembled WGS sequence"/>
</dbReference>
<dbReference type="Pfam" id="PF01494">
    <property type="entry name" value="FAD_binding_3"/>
    <property type="match status" value="1"/>
</dbReference>
<dbReference type="InterPro" id="IPR002938">
    <property type="entry name" value="FAD-bd"/>
</dbReference>
<protein>
    <submittedName>
        <fullName evidence="4">2-polyprenyl-6-methoxyphenol hydroxylase-like FAD-dependent oxidoreductase</fullName>
    </submittedName>
</protein>
<keyword evidence="1" id="KW-0560">Oxidoreductase</keyword>
<keyword evidence="2" id="KW-0503">Monooxygenase</keyword>
<dbReference type="RefSeq" id="WP_253777924.1">
    <property type="nucleotide sequence ID" value="NZ_BAAAVE010000047.1"/>
</dbReference>
<accession>A0ABT1KC10</accession>
<evidence type="ECO:0000256" key="2">
    <source>
        <dbReference type="ARBA" id="ARBA00023033"/>
    </source>
</evidence>
<keyword evidence="5" id="KW-1185">Reference proteome</keyword>
<evidence type="ECO:0000256" key="1">
    <source>
        <dbReference type="ARBA" id="ARBA00023002"/>
    </source>
</evidence>
<gene>
    <name evidence="4" type="ORF">HD595_007662</name>
</gene>
<reference evidence="4 5" key="1">
    <citation type="submission" date="2022-06" db="EMBL/GenBank/DDBJ databases">
        <title>Sequencing the genomes of 1000 actinobacteria strains.</title>
        <authorList>
            <person name="Klenk H.-P."/>
        </authorList>
    </citation>
    <scope>NUCLEOTIDE SEQUENCE [LARGE SCALE GENOMIC DNA]</scope>
    <source>
        <strain evidence="4 5">DSM 44170</strain>
    </source>
</reference>
<name>A0ABT1KC10_9ACTN</name>
<dbReference type="InterPro" id="IPR036188">
    <property type="entry name" value="FAD/NAD-bd_sf"/>
</dbReference>
<comment type="caution">
    <text evidence="4">The sequence shown here is derived from an EMBL/GenBank/DDBJ whole genome shotgun (WGS) entry which is preliminary data.</text>
</comment>
<organism evidence="4 5">
    <name type="scientific">Nonomuraea roseoviolacea subsp. carminata</name>
    <dbReference type="NCBI Taxonomy" id="160689"/>
    <lineage>
        <taxon>Bacteria</taxon>
        <taxon>Bacillati</taxon>
        <taxon>Actinomycetota</taxon>
        <taxon>Actinomycetes</taxon>
        <taxon>Streptosporangiales</taxon>
        <taxon>Streptosporangiaceae</taxon>
        <taxon>Nonomuraea</taxon>
    </lineage>
</organism>
<evidence type="ECO:0000259" key="3">
    <source>
        <dbReference type="Pfam" id="PF01494"/>
    </source>
</evidence>